<protein>
    <submittedName>
        <fullName evidence="2">Serine/threonine protein kinase</fullName>
    </submittedName>
</protein>
<dbReference type="EMBL" id="QRKD01000003">
    <property type="protein sequence ID" value="RHH92836.1"/>
    <property type="molecule type" value="Genomic_DNA"/>
</dbReference>
<gene>
    <name evidence="2" type="ORF">DW190_06095</name>
</gene>
<dbReference type="SMART" id="SM00220">
    <property type="entry name" value="S_TKc"/>
    <property type="match status" value="1"/>
</dbReference>
<keyword evidence="2" id="KW-0418">Kinase</keyword>
<evidence type="ECO:0000313" key="2">
    <source>
        <dbReference type="EMBL" id="RHH92836.1"/>
    </source>
</evidence>
<dbReference type="RefSeq" id="WP_122295315.1">
    <property type="nucleotide sequence ID" value="NZ_QRKD01000003.1"/>
</dbReference>
<evidence type="ECO:0000259" key="1">
    <source>
        <dbReference type="PROSITE" id="PS50011"/>
    </source>
</evidence>
<dbReference type="InterPro" id="IPR000719">
    <property type="entry name" value="Prot_kinase_dom"/>
</dbReference>
<organism evidence="2 3">
    <name type="scientific">Bacteroides caccae</name>
    <dbReference type="NCBI Taxonomy" id="47678"/>
    <lineage>
        <taxon>Bacteria</taxon>
        <taxon>Pseudomonadati</taxon>
        <taxon>Bacteroidota</taxon>
        <taxon>Bacteroidia</taxon>
        <taxon>Bacteroidales</taxon>
        <taxon>Bacteroidaceae</taxon>
        <taxon>Bacteroides</taxon>
    </lineage>
</organism>
<feature type="domain" description="Protein kinase" evidence="1">
    <location>
        <begin position="18"/>
        <end position="304"/>
    </location>
</feature>
<dbReference type="Gene3D" id="1.10.510.10">
    <property type="entry name" value="Transferase(Phosphotransferase) domain 1"/>
    <property type="match status" value="1"/>
</dbReference>
<keyword evidence="2" id="KW-0723">Serine/threonine-protein kinase</keyword>
<dbReference type="Proteomes" id="UP000283512">
    <property type="component" value="Unassembled WGS sequence"/>
</dbReference>
<keyword evidence="2" id="KW-0808">Transferase</keyword>
<dbReference type="SUPFAM" id="SSF56112">
    <property type="entry name" value="Protein kinase-like (PK-like)"/>
    <property type="match status" value="1"/>
</dbReference>
<sequence>MAELEQGTIIKLLNGKTCTVDSELGRGGQGIVYLVDYCGGDFALKWYTRDYSDSFYNNLKRNADSGAPSNAFLWPLAVTEKQKGSFGYIMKLRPRGYREFSDFMLAKVQFSSMAANINAAIKICDAFQKLHIRGLSYQDMNDGNFFINPRNGDVLICDNDNVAPDKTNLGIIGKAGYLAPEIVDQKTMPNRYSDYFSMAVILFILFYFNRPFEGKKIAGCGCMTEDMEKAFFGHNAVFIMDPLDDSNRPVPGLHTNVIRRWELFPKSMEKLFIQAFSKQSILFPEKRVIDREWMTLMIQLRSMLCKCPHCGEETFVEPDSSNQVCLDCGRNIEKPMVLKVDKFRIPLFQGQKIYNVQLPVDGDLNAIVGEVVRHSMTNRLGIKNYSTFTWQAIDPAGDVHNVSPEAGMPIKNEMKIKFKMGINGLIVK</sequence>
<dbReference type="GO" id="GO:0004674">
    <property type="term" value="F:protein serine/threonine kinase activity"/>
    <property type="evidence" value="ECO:0007669"/>
    <property type="project" value="UniProtKB-KW"/>
</dbReference>
<dbReference type="GO" id="GO:0005524">
    <property type="term" value="F:ATP binding"/>
    <property type="evidence" value="ECO:0007669"/>
    <property type="project" value="InterPro"/>
</dbReference>
<dbReference type="InterPro" id="IPR011009">
    <property type="entry name" value="Kinase-like_dom_sf"/>
</dbReference>
<name>A0A414YZ79_9BACE</name>
<accession>A0A414YZ79</accession>
<dbReference type="AlphaFoldDB" id="A0A414YZ79"/>
<evidence type="ECO:0000313" key="3">
    <source>
        <dbReference type="Proteomes" id="UP000283512"/>
    </source>
</evidence>
<reference evidence="2 3" key="1">
    <citation type="submission" date="2018-08" db="EMBL/GenBank/DDBJ databases">
        <title>A genome reference for cultivated species of the human gut microbiota.</title>
        <authorList>
            <person name="Zou Y."/>
            <person name="Xue W."/>
            <person name="Luo G."/>
        </authorList>
    </citation>
    <scope>NUCLEOTIDE SEQUENCE [LARGE SCALE GENOMIC DNA]</scope>
    <source>
        <strain evidence="2 3">AM16-49B</strain>
    </source>
</reference>
<dbReference type="Pfam" id="PF00069">
    <property type="entry name" value="Pkinase"/>
    <property type="match status" value="1"/>
</dbReference>
<dbReference type="PROSITE" id="PS50011">
    <property type="entry name" value="PROTEIN_KINASE_DOM"/>
    <property type="match status" value="1"/>
</dbReference>
<proteinExistence type="predicted"/>
<comment type="caution">
    <text evidence="2">The sequence shown here is derived from an EMBL/GenBank/DDBJ whole genome shotgun (WGS) entry which is preliminary data.</text>
</comment>